<dbReference type="Proteomes" id="UP000234681">
    <property type="component" value="Chromosome 14"/>
</dbReference>
<sequence>MKIDGLSDSLELSILEKQWRRTVESRTGDSPSVGILEYQAAGVSGSLDAESE</sequence>
<gene>
    <name evidence="1" type="primary">RGD1564724_predicted</name>
    <name evidence="1" type="ORF">rCG_24477</name>
</gene>
<protein>
    <submittedName>
        <fullName evidence="1">Similar to polycystic kidney disease 1 like 1 (Predicted)</fullName>
    </submittedName>
</protein>
<dbReference type="AlphaFoldDB" id="A6KJ81"/>
<evidence type="ECO:0000313" key="2">
    <source>
        <dbReference type="Proteomes" id="UP000234681"/>
    </source>
</evidence>
<dbReference type="EMBL" id="CH474055">
    <property type="protein sequence ID" value="EDL76032.1"/>
    <property type="molecule type" value="Genomic_DNA"/>
</dbReference>
<evidence type="ECO:0000313" key="1">
    <source>
        <dbReference type="EMBL" id="EDL76032.1"/>
    </source>
</evidence>
<name>A6KJ81_RAT</name>
<proteinExistence type="predicted"/>
<accession>A6KJ81</accession>
<reference evidence="2" key="1">
    <citation type="submission" date="2005-09" db="EMBL/GenBank/DDBJ databases">
        <authorList>
            <person name="Mural R.J."/>
            <person name="Li P.W."/>
            <person name="Adams M.D."/>
            <person name="Amanatides P.G."/>
            <person name="Baden-Tillson H."/>
            <person name="Barnstead M."/>
            <person name="Chin S.H."/>
            <person name="Dew I."/>
            <person name="Evans C.A."/>
            <person name="Ferriera S."/>
            <person name="Flanigan M."/>
            <person name="Fosler C."/>
            <person name="Glodek A."/>
            <person name="Gu Z."/>
            <person name="Holt R.A."/>
            <person name="Jennings D."/>
            <person name="Kraft C.L."/>
            <person name="Lu F."/>
            <person name="Nguyen T."/>
            <person name="Nusskern D.R."/>
            <person name="Pfannkoch C.M."/>
            <person name="Sitter C."/>
            <person name="Sutton G.G."/>
            <person name="Venter J.C."/>
            <person name="Wang Z."/>
            <person name="Woodage T."/>
            <person name="Zheng X.H."/>
            <person name="Zhong F."/>
        </authorList>
    </citation>
    <scope>NUCLEOTIDE SEQUENCE [LARGE SCALE GENOMIC DNA]</scope>
    <source>
        <strain>BN</strain>
        <strain evidence="2">Sprague-Dawley</strain>
    </source>
</reference>
<organism evidence="1 2">
    <name type="scientific">Rattus norvegicus</name>
    <name type="common">Rat</name>
    <dbReference type="NCBI Taxonomy" id="10116"/>
    <lineage>
        <taxon>Eukaryota</taxon>
        <taxon>Metazoa</taxon>
        <taxon>Chordata</taxon>
        <taxon>Craniata</taxon>
        <taxon>Vertebrata</taxon>
        <taxon>Euteleostomi</taxon>
        <taxon>Mammalia</taxon>
        <taxon>Eutheria</taxon>
        <taxon>Euarchontoglires</taxon>
        <taxon>Glires</taxon>
        <taxon>Rodentia</taxon>
        <taxon>Myomorpha</taxon>
        <taxon>Muroidea</taxon>
        <taxon>Muridae</taxon>
        <taxon>Murinae</taxon>
        <taxon>Rattus</taxon>
    </lineage>
</organism>